<dbReference type="Proteomes" id="UP000305238">
    <property type="component" value="Unassembled WGS sequence"/>
</dbReference>
<organism evidence="3 4">
    <name type="scientific">Actinomadura geliboluensis</name>
    <dbReference type="NCBI Taxonomy" id="882440"/>
    <lineage>
        <taxon>Bacteria</taxon>
        <taxon>Bacillati</taxon>
        <taxon>Actinomycetota</taxon>
        <taxon>Actinomycetes</taxon>
        <taxon>Streptosporangiales</taxon>
        <taxon>Thermomonosporaceae</taxon>
        <taxon>Actinomadura</taxon>
    </lineage>
</organism>
<dbReference type="PANTHER" id="PTHR42951:SF4">
    <property type="entry name" value="ACYL-COENZYME A THIOESTERASE MBLAC2"/>
    <property type="match status" value="1"/>
</dbReference>
<dbReference type="GO" id="GO:0016787">
    <property type="term" value="F:hydrolase activity"/>
    <property type="evidence" value="ECO:0007669"/>
    <property type="project" value="UniProtKB-KW"/>
</dbReference>
<evidence type="ECO:0000313" key="4">
    <source>
        <dbReference type="Proteomes" id="UP000305238"/>
    </source>
</evidence>
<dbReference type="SUPFAM" id="SSF56281">
    <property type="entry name" value="Metallo-hydrolase/oxidoreductase"/>
    <property type="match status" value="1"/>
</dbReference>
<dbReference type="SMART" id="SM00849">
    <property type="entry name" value="Lactamase_B"/>
    <property type="match status" value="1"/>
</dbReference>
<name>A0A5S4HCL8_9ACTN</name>
<feature type="compositionally biased region" description="Basic and acidic residues" evidence="1">
    <location>
        <begin position="1"/>
        <end position="19"/>
    </location>
</feature>
<accession>A0A5S4HCL8</accession>
<evidence type="ECO:0000256" key="1">
    <source>
        <dbReference type="SAM" id="MobiDB-lite"/>
    </source>
</evidence>
<evidence type="ECO:0000259" key="2">
    <source>
        <dbReference type="SMART" id="SM00849"/>
    </source>
</evidence>
<feature type="compositionally biased region" description="Basic residues" evidence="1">
    <location>
        <begin position="53"/>
        <end position="62"/>
    </location>
</feature>
<dbReference type="InterPro" id="IPR050855">
    <property type="entry name" value="NDM-1-like"/>
</dbReference>
<dbReference type="InterPro" id="IPR036866">
    <property type="entry name" value="RibonucZ/Hydroxyglut_hydro"/>
</dbReference>
<reference evidence="3 4" key="1">
    <citation type="submission" date="2019-05" db="EMBL/GenBank/DDBJ databases">
        <title>Draft genome sequence of Actinomadura geliboluensis A8036.</title>
        <authorList>
            <person name="Saricaoglu S."/>
            <person name="Isik K."/>
        </authorList>
    </citation>
    <scope>NUCLEOTIDE SEQUENCE [LARGE SCALE GENOMIC DNA]</scope>
    <source>
        <strain evidence="3 4">A8036</strain>
    </source>
</reference>
<keyword evidence="3" id="KW-0378">Hydrolase</keyword>
<dbReference type="InterPro" id="IPR001279">
    <property type="entry name" value="Metallo-B-lactamas"/>
</dbReference>
<keyword evidence="4" id="KW-1185">Reference proteome</keyword>
<feature type="domain" description="Metallo-beta-lactamase" evidence="2">
    <location>
        <begin position="138"/>
        <end position="329"/>
    </location>
</feature>
<dbReference type="Pfam" id="PF00753">
    <property type="entry name" value="Lactamase_B"/>
    <property type="match status" value="1"/>
</dbReference>
<comment type="caution">
    <text evidence="3">The sequence shown here is derived from an EMBL/GenBank/DDBJ whole genome shotgun (WGS) entry which is preliminary data.</text>
</comment>
<feature type="region of interest" description="Disordered" evidence="1">
    <location>
        <begin position="1"/>
        <end position="114"/>
    </location>
</feature>
<proteinExistence type="predicted"/>
<dbReference type="OrthoDB" id="2971563at2"/>
<dbReference type="Gene3D" id="3.60.15.10">
    <property type="entry name" value="Ribonuclease Z/Hydroxyacylglutathione hydrolase-like"/>
    <property type="match status" value="1"/>
</dbReference>
<dbReference type="AlphaFoldDB" id="A0A5S4HCL8"/>
<protein>
    <submittedName>
        <fullName evidence="3">MBL fold metallo-hydrolase</fullName>
    </submittedName>
</protein>
<feature type="compositionally biased region" description="Basic residues" evidence="1">
    <location>
        <begin position="20"/>
        <end position="30"/>
    </location>
</feature>
<evidence type="ECO:0000313" key="3">
    <source>
        <dbReference type="EMBL" id="TMR42484.1"/>
    </source>
</evidence>
<sequence>MAPRPRRADRPPPRPDRGGRAVHRRLRPRHPGGQPGAGRALPRAGGGGASRGRPGHAVRHRREQAGARGHPLGRLRPRLDHRRPLRRRIGGARRRGPGDQAGRRHHPLPRRGPDVKLTEHIDLIGSGAAGFDLTDPLDCHVYLVRGPAGAALIDAGAGASARQFAQRLRGETGERHLLLTHGHADHAGGAAELARSVEGIAVRAGAPADQWIASGDEKLLSVDRGKAAGVYPDEYAFAACPAVRPIADGEQIDLGGGVVLRAVATPGHADGHICYLLDAPEGRALFSGDCVFTGGRISLQNLHDTRVPEYAASLTRLAGLEVDMLLPGHHEISLARAGRHLRAARDVLSRGLLPGSTT</sequence>
<dbReference type="EMBL" id="VCKZ01000001">
    <property type="protein sequence ID" value="TMR42484.1"/>
    <property type="molecule type" value="Genomic_DNA"/>
</dbReference>
<dbReference type="PANTHER" id="PTHR42951">
    <property type="entry name" value="METALLO-BETA-LACTAMASE DOMAIN-CONTAINING"/>
    <property type="match status" value="1"/>
</dbReference>
<feature type="compositionally biased region" description="Basic residues" evidence="1">
    <location>
        <begin position="71"/>
        <end position="95"/>
    </location>
</feature>
<gene>
    <name evidence="3" type="ORF">ETD96_00290</name>
</gene>